<keyword evidence="2" id="KW-0540">Nuclease</keyword>
<protein>
    <submittedName>
        <fullName evidence="2">Endonuclease NucS</fullName>
    </submittedName>
</protein>
<reference evidence="2 3" key="1">
    <citation type="journal article" date="2023" name="Int. J. Syst. Evol. Microbiol.">
        <title>Arthrobacter vasquezii sp. nov., isolated from a soil sample from Union Glacier, Antarctica.</title>
        <authorList>
            <person name="Valenzuela-Ibaceta F."/>
            <person name="Carrasco V."/>
            <person name="Lagos-Moraga S."/>
            <person name="Dietz-Vargas C."/>
            <person name="Navarro C.A."/>
            <person name="Perez-Donoso J.M."/>
        </authorList>
    </citation>
    <scope>NUCLEOTIDE SEQUENCE [LARGE SCALE GENOMIC DNA]</scope>
    <source>
        <strain evidence="2 3">EH-1B-1</strain>
    </source>
</reference>
<evidence type="ECO:0000259" key="1">
    <source>
        <dbReference type="Pfam" id="PF01939"/>
    </source>
</evidence>
<comment type="caution">
    <text evidence="2">The sequence shown here is derived from an EMBL/GenBank/DDBJ whole genome shotgun (WGS) entry which is preliminary data.</text>
</comment>
<dbReference type="InterPro" id="IPR011856">
    <property type="entry name" value="tRNA_endonuc-like_dom_sf"/>
</dbReference>
<dbReference type="GO" id="GO:0004519">
    <property type="term" value="F:endonuclease activity"/>
    <property type="evidence" value="ECO:0007669"/>
    <property type="project" value="UniProtKB-KW"/>
</dbReference>
<evidence type="ECO:0000313" key="3">
    <source>
        <dbReference type="Proteomes" id="UP001220456"/>
    </source>
</evidence>
<gene>
    <name evidence="2" type="ORF">P4U43_00340</name>
</gene>
<dbReference type="Gene3D" id="3.40.1350.10">
    <property type="match status" value="1"/>
</dbReference>
<sequence length="341" mass="38044">MPLESKLEKLILDEPEILETKLLLLGSQVPTKYGKFIDVLGVDAEGVLHILELKRDRTPRDVVAQTLDYASWVQELGNDDVREIFERTNSGMVFDEAFADRFEGAPVPDDLNSAHVMTIVASDLDAGTERIVSYLNRFYNVPINVMKFGYFNDDGHEYLARTWLVDEATAAPAATSGRNKSTKAAWNGTDWYVAFGDDHSRSWEDARSYGFVSAGGGDWYSKTLKSLPQGARISVHVPKRGYVGVGIVLGAAVPADEARLTINGEERAFRSLDLTRSYRHAQSDSENVAEYVVPVRWLSTVSLDEAFWRQGMFANQNSACKLRNQFTIEEISKAFSIPDAD</sequence>
<dbReference type="Proteomes" id="UP001220456">
    <property type="component" value="Unassembled WGS sequence"/>
</dbReference>
<dbReference type="Pfam" id="PF01939">
    <property type="entry name" value="NucS_C"/>
    <property type="match status" value="1"/>
</dbReference>
<proteinExistence type="predicted"/>
<keyword evidence="3" id="KW-1185">Reference proteome</keyword>
<dbReference type="EMBL" id="JAROKN010000001">
    <property type="protein sequence ID" value="MDF9276236.1"/>
    <property type="molecule type" value="Genomic_DNA"/>
</dbReference>
<dbReference type="RefSeq" id="WP_277357079.1">
    <property type="nucleotide sequence ID" value="NZ_JAROKN010000001.1"/>
</dbReference>
<accession>A0ABT6CQ20</accession>
<name>A0ABT6CQ20_9MICC</name>
<keyword evidence="2" id="KW-0378">Hydrolase</keyword>
<dbReference type="InterPro" id="IPR048301">
    <property type="entry name" value="NucS_C"/>
</dbReference>
<feature type="domain" description="Endonuclease NucS C-terminal" evidence="1">
    <location>
        <begin position="4"/>
        <end position="85"/>
    </location>
</feature>
<keyword evidence="2" id="KW-0255">Endonuclease</keyword>
<evidence type="ECO:0000313" key="2">
    <source>
        <dbReference type="EMBL" id="MDF9276236.1"/>
    </source>
</evidence>
<organism evidence="2 3">
    <name type="scientific">Arthrobacter vasquezii</name>
    <dbReference type="NCBI Taxonomy" id="2977629"/>
    <lineage>
        <taxon>Bacteria</taxon>
        <taxon>Bacillati</taxon>
        <taxon>Actinomycetota</taxon>
        <taxon>Actinomycetes</taxon>
        <taxon>Micrococcales</taxon>
        <taxon>Micrococcaceae</taxon>
        <taxon>Arthrobacter</taxon>
    </lineage>
</organism>